<evidence type="ECO:0000256" key="3">
    <source>
        <dbReference type="ARBA" id="ARBA00004544"/>
    </source>
</evidence>
<dbReference type="PANTHER" id="PTHR18916">
    <property type="entry name" value="DYNACTIN 1-RELATED MICROTUBULE-BINDING"/>
    <property type="match status" value="1"/>
</dbReference>
<evidence type="ECO:0000313" key="17">
    <source>
        <dbReference type="Proteomes" id="UP000824998"/>
    </source>
</evidence>
<dbReference type="InterPro" id="IPR022157">
    <property type="entry name" value="Dynactin"/>
</dbReference>
<reference evidence="16" key="1">
    <citation type="journal article" date="2021" name="IMA Fungus">
        <title>Genomic characterization of three marine fungi, including Emericellopsis atlantica sp. nov. with signatures of a generalist lifestyle and marine biomass degradation.</title>
        <authorList>
            <person name="Hagestad O.C."/>
            <person name="Hou L."/>
            <person name="Andersen J.H."/>
            <person name="Hansen E.H."/>
            <person name="Altermark B."/>
            <person name="Li C."/>
            <person name="Kuhnert E."/>
            <person name="Cox R.J."/>
            <person name="Crous P.W."/>
            <person name="Spatafora J.W."/>
            <person name="Lail K."/>
            <person name="Amirebrahimi M."/>
            <person name="Lipzen A."/>
            <person name="Pangilinan J."/>
            <person name="Andreopoulos W."/>
            <person name="Hayes R.D."/>
            <person name="Ng V."/>
            <person name="Grigoriev I.V."/>
            <person name="Jackson S.A."/>
            <person name="Sutton T.D.S."/>
            <person name="Dobson A.D.W."/>
            <person name="Rama T."/>
        </authorList>
    </citation>
    <scope>NUCLEOTIDE SEQUENCE</scope>
    <source>
        <strain evidence="16">TRa018bII</strain>
    </source>
</reference>
<feature type="compositionally biased region" description="Low complexity" evidence="14">
    <location>
        <begin position="237"/>
        <end position="252"/>
    </location>
</feature>
<feature type="coiled-coil region" evidence="13">
    <location>
        <begin position="622"/>
        <end position="682"/>
    </location>
</feature>
<evidence type="ECO:0000313" key="16">
    <source>
        <dbReference type="EMBL" id="KAG9234899.1"/>
    </source>
</evidence>
<dbReference type="PROSITE" id="PS50245">
    <property type="entry name" value="CAP_GLY_2"/>
    <property type="match status" value="1"/>
</dbReference>
<name>A0A9P8C5S9_9HELO</name>
<dbReference type="Proteomes" id="UP000824998">
    <property type="component" value="Unassembled WGS sequence"/>
</dbReference>
<sequence length="1332" mass="148330">MSGLEVGQTVQLNDGGRLAIVRYVGQTEFAAGEWIGVELEDYSGKNDGSVKGQRYFDCDMGRGMFLRPSAVKIIEQPPPKPKPAPGKRLSRPSGAVPSGTAKRMSSVQDSTASKRMSINAPSPSPANRTRPSSLIRSPAKSPTKQLSAASSTAPTPRTGTPSNARTISTSMTKAQPSVRPNRTSMGPPTGPVSRTNRQSITGGIGLANKASVPSTRTAGGRTSIPPKPRLRPGLDRIGSIGSQLSGGQTSEDGGQDTGGDGGTDSPVRSEGFSLKALSPVMTRVSTADRLSASPVSSRSTSSPATQRNAGQSTAATREIDNLKAKLRVMEGKRMEDREKLKAMDKHQSDKEKYDAVIKKFQSKAQEQQQEIAELRKELKEASAKSEEIETIQAGHEVSLEMATLDREMAEETADVLKTELEAVRLKAEEFELEVEILREEVAELGGEMSPEEKSSHGWIQMQLQEERLKLGLLAVKDQMDFHKADFEERAKLLESEVKELRSVKESYDTIKEKFTQQETIVEDLRQQLDTALGAEDMIEELTEKNMAMGEHIDELKATIEDLESLKEVNDELEINHIETEKEMQEDIDFKDSVISEQARRATQQDNVLDEVEYMVSRYREIIASLQSDLQDMRASHEVTEAEAEQLNNRARAMEDLNRKLHISAAKTQLKTIDLELRRLDAQEASDHLAIVQLFLPEGYHSDRDSVLALLRFKRVGFKANLLHGFVKERVNGKPPVGHEENVFSACDALDKLAWVTAMCDRFVNALNHCSSEEFAKFEGALYELEPVERALNGWIDGLRRDELKESQCASELQRTIALMSHLAEVHVPSGLASYADEVHMRTLIMQSHLDSAASAITCARSMVQTAIPALGDEDEHALHFARKTESVITSTRSAKVVIGKAVRALGDLKNRSLSLAPDTIQMFEQCETATEELACFSRQVGFDLCTLLHEEGRLEPFTLDDVQSVIHRTTAAMFSSSESDLFSTYSNKLRALTTSLVDLAALASDLEMTQEFERAPAPWVSRSQQLKSSKTVTVDAEEEIRRLKDDNHERARMIAMRDQTLDEATVKIELLESRMRDAAKKNERITELEKKIETSKKREVELSESLESQNKELTTLDVDREKWRKVAEDAKALGIVAPGSKAGQERAVATAREMDTLKTEIESLQAAVRYLREDNRRARLVDSQGLEWLAAPLIKPRSREEQRQDLVISEGQEVLNELLNLTTTAHVYDLSTMPKNRLAWRRAKTTPQYHVAKQKEDFAAWNSWKDSVLKKAHVLTQRDANRGAEKRTREKSAARICFRLPDLEAKGAARGREVEIVDPGDFESFRESLGFV</sequence>
<dbReference type="PANTHER" id="PTHR18916:SF6">
    <property type="entry name" value="DYNACTIN SUBUNIT 1"/>
    <property type="match status" value="1"/>
</dbReference>
<feature type="domain" description="CAP-Gly" evidence="15">
    <location>
        <begin position="25"/>
        <end position="67"/>
    </location>
</feature>
<evidence type="ECO:0000256" key="5">
    <source>
        <dbReference type="ARBA" id="ARBA00022490"/>
    </source>
</evidence>
<feature type="compositionally biased region" description="Polar residues" evidence="14">
    <location>
        <begin position="103"/>
        <end position="201"/>
    </location>
</feature>
<dbReference type="SMART" id="SM01052">
    <property type="entry name" value="CAP_GLY"/>
    <property type="match status" value="1"/>
</dbReference>
<evidence type="ECO:0000259" key="15">
    <source>
        <dbReference type="PROSITE" id="PS50245"/>
    </source>
</evidence>
<dbReference type="InterPro" id="IPR036859">
    <property type="entry name" value="CAP-Gly_dom_sf"/>
</dbReference>
<dbReference type="Gene3D" id="2.30.30.190">
    <property type="entry name" value="CAP Gly-rich-like domain"/>
    <property type="match status" value="1"/>
</dbReference>
<proteinExistence type="inferred from homology"/>
<protein>
    <submittedName>
        <fullName evidence="16">Dynein associated protein-domain-containing protein</fullName>
    </submittedName>
</protein>
<comment type="subcellular location">
    <subcellularLocation>
        <location evidence="3">Cytoplasm</location>
        <location evidence="3">Cell cortex</location>
    </subcellularLocation>
    <subcellularLocation>
        <location evidence="1">Cytoplasm</location>
        <location evidence="1">Cytoskeleton</location>
        <location evidence="1">Microtubule organizing center</location>
        <location evidence="1">Centrosome</location>
        <location evidence="1">Centriole</location>
    </subcellularLocation>
    <subcellularLocation>
        <location evidence="2">Cytoplasm</location>
        <location evidence="2">Cytoskeleton</location>
        <location evidence="2">Spindle</location>
    </subcellularLocation>
</comment>
<comment type="similarity">
    <text evidence="4">Belongs to the dynactin 150 kDa subunit family.</text>
</comment>
<comment type="caution">
    <text evidence="16">The sequence shown here is derived from an EMBL/GenBank/DDBJ whole genome shotgun (WGS) entry which is preliminary data.</text>
</comment>
<keyword evidence="6" id="KW-0132">Cell division</keyword>
<feature type="coiled-coil region" evidence="13">
    <location>
        <begin position="1061"/>
        <end position="1105"/>
    </location>
</feature>
<feature type="coiled-coil region" evidence="13">
    <location>
        <begin position="483"/>
        <end position="582"/>
    </location>
</feature>
<keyword evidence="11" id="KW-0206">Cytoskeleton</keyword>
<dbReference type="GO" id="GO:0005874">
    <property type="term" value="C:microtubule"/>
    <property type="evidence" value="ECO:0007669"/>
    <property type="project" value="UniProtKB-KW"/>
</dbReference>
<dbReference type="GO" id="GO:0000132">
    <property type="term" value="P:establishment of mitotic spindle orientation"/>
    <property type="evidence" value="ECO:0007669"/>
    <property type="project" value="TreeGrafter"/>
</dbReference>
<feature type="coiled-coil region" evidence="13">
    <location>
        <begin position="1147"/>
        <end position="1174"/>
    </location>
</feature>
<dbReference type="Pfam" id="PF01302">
    <property type="entry name" value="CAP_GLY"/>
    <property type="match status" value="1"/>
</dbReference>
<evidence type="ECO:0000256" key="4">
    <source>
        <dbReference type="ARBA" id="ARBA00011010"/>
    </source>
</evidence>
<keyword evidence="10 13" id="KW-0175">Coiled coil</keyword>
<dbReference type="InterPro" id="IPR000938">
    <property type="entry name" value="CAP-Gly_domain"/>
</dbReference>
<feature type="region of interest" description="Disordered" evidence="14">
    <location>
        <begin position="69"/>
        <end position="320"/>
    </location>
</feature>
<evidence type="ECO:0000256" key="9">
    <source>
        <dbReference type="ARBA" id="ARBA00023017"/>
    </source>
</evidence>
<dbReference type="GO" id="GO:0051301">
    <property type="term" value="P:cell division"/>
    <property type="evidence" value="ECO:0007669"/>
    <property type="project" value="UniProtKB-KW"/>
</dbReference>
<dbReference type="GO" id="GO:0051286">
    <property type="term" value="C:cell tip"/>
    <property type="evidence" value="ECO:0007669"/>
    <property type="project" value="TreeGrafter"/>
</dbReference>
<evidence type="ECO:0000256" key="2">
    <source>
        <dbReference type="ARBA" id="ARBA00004186"/>
    </source>
</evidence>
<feature type="compositionally biased region" description="Low complexity" evidence="14">
    <location>
        <begin position="291"/>
        <end position="305"/>
    </location>
</feature>
<keyword evidence="9" id="KW-0243">Dynein</keyword>
<dbReference type="OrthoDB" id="2130750at2759"/>
<keyword evidence="7" id="KW-0493">Microtubule</keyword>
<keyword evidence="17" id="KW-1185">Reference proteome</keyword>
<dbReference type="Pfam" id="PF12455">
    <property type="entry name" value="Dynactin"/>
    <property type="match status" value="1"/>
</dbReference>
<dbReference type="GO" id="GO:0000743">
    <property type="term" value="P:nuclear migration involved in conjugation with cellular fusion"/>
    <property type="evidence" value="ECO:0007669"/>
    <property type="project" value="TreeGrafter"/>
</dbReference>
<dbReference type="EMBL" id="MU251448">
    <property type="protein sequence ID" value="KAG9234899.1"/>
    <property type="molecule type" value="Genomic_DNA"/>
</dbReference>
<evidence type="ECO:0000256" key="1">
    <source>
        <dbReference type="ARBA" id="ARBA00004114"/>
    </source>
</evidence>
<feature type="compositionally biased region" description="Polar residues" evidence="14">
    <location>
        <begin position="306"/>
        <end position="315"/>
    </location>
</feature>
<keyword evidence="5" id="KW-0963">Cytoplasm</keyword>
<dbReference type="SUPFAM" id="SSF74924">
    <property type="entry name" value="Cap-Gly domain"/>
    <property type="match status" value="1"/>
</dbReference>
<gene>
    <name evidence="16" type="ORF">BJ875DRAFT_289653</name>
</gene>
<dbReference type="GO" id="GO:0005819">
    <property type="term" value="C:spindle"/>
    <property type="evidence" value="ECO:0007669"/>
    <property type="project" value="UniProtKB-SubCell"/>
</dbReference>
<evidence type="ECO:0000256" key="12">
    <source>
        <dbReference type="ARBA" id="ARBA00023306"/>
    </source>
</evidence>
<dbReference type="PROSITE" id="PS00845">
    <property type="entry name" value="CAP_GLY_1"/>
    <property type="match status" value="1"/>
</dbReference>
<dbReference type="GO" id="GO:0005814">
    <property type="term" value="C:centriole"/>
    <property type="evidence" value="ECO:0007669"/>
    <property type="project" value="UniProtKB-SubCell"/>
</dbReference>
<evidence type="ECO:0000256" key="6">
    <source>
        <dbReference type="ARBA" id="ARBA00022618"/>
    </source>
</evidence>
<evidence type="ECO:0000256" key="7">
    <source>
        <dbReference type="ARBA" id="ARBA00022701"/>
    </source>
</evidence>
<evidence type="ECO:0000256" key="8">
    <source>
        <dbReference type="ARBA" id="ARBA00022776"/>
    </source>
</evidence>
<evidence type="ECO:0000256" key="10">
    <source>
        <dbReference type="ARBA" id="ARBA00023054"/>
    </source>
</evidence>
<keyword evidence="12" id="KW-0131">Cell cycle</keyword>
<organism evidence="16 17">
    <name type="scientific">Amylocarpus encephaloides</name>
    <dbReference type="NCBI Taxonomy" id="45428"/>
    <lineage>
        <taxon>Eukaryota</taxon>
        <taxon>Fungi</taxon>
        <taxon>Dikarya</taxon>
        <taxon>Ascomycota</taxon>
        <taxon>Pezizomycotina</taxon>
        <taxon>Leotiomycetes</taxon>
        <taxon>Helotiales</taxon>
        <taxon>Helotiales incertae sedis</taxon>
        <taxon>Amylocarpus</taxon>
    </lineage>
</organism>
<evidence type="ECO:0000256" key="13">
    <source>
        <dbReference type="SAM" id="Coils"/>
    </source>
</evidence>
<evidence type="ECO:0000256" key="14">
    <source>
        <dbReference type="SAM" id="MobiDB-lite"/>
    </source>
</evidence>
<dbReference type="GO" id="GO:0030286">
    <property type="term" value="C:dynein complex"/>
    <property type="evidence" value="ECO:0007669"/>
    <property type="project" value="UniProtKB-KW"/>
</dbReference>
<accession>A0A9P8C5S9</accession>
<evidence type="ECO:0000256" key="11">
    <source>
        <dbReference type="ARBA" id="ARBA00023212"/>
    </source>
</evidence>
<dbReference type="GO" id="GO:0005816">
    <property type="term" value="C:spindle pole body"/>
    <property type="evidence" value="ECO:0007669"/>
    <property type="project" value="TreeGrafter"/>
</dbReference>
<keyword evidence="8" id="KW-0498">Mitosis</keyword>